<dbReference type="NCBIfam" id="TIGR00675">
    <property type="entry name" value="dcm"/>
    <property type="match status" value="1"/>
</dbReference>
<keyword evidence="2 5" id="KW-0808">Transferase</keyword>
<dbReference type="EMBL" id="CP035464">
    <property type="protein sequence ID" value="QAY33017.1"/>
    <property type="molecule type" value="Genomic_DNA"/>
</dbReference>
<dbReference type="GO" id="GO:0003886">
    <property type="term" value="F:DNA (cytosine-5-)-methyltransferase activity"/>
    <property type="evidence" value="ECO:0007669"/>
    <property type="project" value="UniProtKB-EC"/>
</dbReference>
<keyword evidence="3 5" id="KW-0949">S-adenosyl-L-methionine</keyword>
<dbReference type="RefSeq" id="WP_129237440.1">
    <property type="nucleotide sequence ID" value="NZ_CP035464.1"/>
</dbReference>
<evidence type="ECO:0000256" key="5">
    <source>
        <dbReference type="PROSITE-ProRule" id="PRU01016"/>
    </source>
</evidence>
<dbReference type="InterPro" id="IPR001525">
    <property type="entry name" value="C5_MeTfrase"/>
</dbReference>
<dbReference type="AlphaFoldDB" id="A0A4P6DV08"/>
<dbReference type="InterPro" id="IPR010982">
    <property type="entry name" value="Lambda_DNA-bd_dom_sf"/>
</dbReference>
<dbReference type="REBASE" id="297486">
    <property type="entry name" value="M.Bga514ORF6080P"/>
</dbReference>
<evidence type="ECO:0000256" key="1">
    <source>
        <dbReference type="ARBA" id="ARBA00022603"/>
    </source>
</evidence>
<dbReference type="GO" id="GO:0009307">
    <property type="term" value="P:DNA restriction-modification system"/>
    <property type="evidence" value="ECO:0007669"/>
    <property type="project" value="UniProtKB-KW"/>
</dbReference>
<dbReference type="Proteomes" id="UP000293589">
    <property type="component" value="Chromosome"/>
</dbReference>
<dbReference type="PROSITE" id="PS51679">
    <property type="entry name" value="SAM_MT_C5"/>
    <property type="match status" value="1"/>
</dbReference>
<comment type="catalytic activity">
    <reaction evidence="7">
        <text>a 2'-deoxycytidine in DNA + S-adenosyl-L-methionine = a 5-methyl-2'-deoxycytidine in DNA + S-adenosyl-L-homocysteine + H(+)</text>
        <dbReference type="Rhea" id="RHEA:13681"/>
        <dbReference type="Rhea" id="RHEA-COMP:11369"/>
        <dbReference type="Rhea" id="RHEA-COMP:11370"/>
        <dbReference type="ChEBI" id="CHEBI:15378"/>
        <dbReference type="ChEBI" id="CHEBI:57856"/>
        <dbReference type="ChEBI" id="CHEBI:59789"/>
        <dbReference type="ChEBI" id="CHEBI:85452"/>
        <dbReference type="ChEBI" id="CHEBI:85454"/>
        <dbReference type="EC" id="2.1.1.37"/>
    </reaction>
</comment>
<dbReference type="Gene3D" id="3.90.120.10">
    <property type="entry name" value="DNA Methylase, subunit A, domain 2"/>
    <property type="match status" value="1"/>
</dbReference>
<dbReference type="Pfam" id="PF01381">
    <property type="entry name" value="HTH_3"/>
    <property type="match status" value="1"/>
</dbReference>
<evidence type="ECO:0000256" key="4">
    <source>
        <dbReference type="ARBA" id="ARBA00022747"/>
    </source>
</evidence>
<organism evidence="9 10">
    <name type="scientific">Bifidobacterium pullorum subsp. gallinarum</name>
    <dbReference type="NCBI Taxonomy" id="78344"/>
    <lineage>
        <taxon>Bacteria</taxon>
        <taxon>Bacillati</taxon>
        <taxon>Actinomycetota</taxon>
        <taxon>Actinomycetes</taxon>
        <taxon>Bifidobacteriales</taxon>
        <taxon>Bifidobacteriaceae</taxon>
        <taxon>Bifidobacterium</taxon>
    </lineage>
</organism>
<dbReference type="Gene3D" id="1.10.260.40">
    <property type="entry name" value="lambda repressor-like DNA-binding domains"/>
    <property type="match status" value="1"/>
</dbReference>
<feature type="domain" description="HTH cro/C1-type" evidence="8">
    <location>
        <begin position="5"/>
        <end position="41"/>
    </location>
</feature>
<accession>A0A4P6DV08</accession>
<name>A0A4P6DV08_9BIFI</name>
<dbReference type="SUPFAM" id="SSF53335">
    <property type="entry name" value="S-adenosyl-L-methionine-dependent methyltransferases"/>
    <property type="match status" value="1"/>
</dbReference>
<comment type="similarity">
    <text evidence="5 6">Belongs to the class I-like SAM-binding methyltransferase superfamily. C5-methyltransferase family.</text>
</comment>
<dbReference type="PROSITE" id="PS50943">
    <property type="entry name" value="HTH_CROC1"/>
    <property type="match status" value="1"/>
</dbReference>
<dbReference type="EC" id="2.1.1.37" evidence="7"/>
<proteinExistence type="inferred from homology"/>
<dbReference type="GO" id="GO:0032259">
    <property type="term" value="P:methylation"/>
    <property type="evidence" value="ECO:0007669"/>
    <property type="project" value="UniProtKB-KW"/>
</dbReference>
<dbReference type="CDD" id="cd00093">
    <property type="entry name" value="HTH_XRE"/>
    <property type="match status" value="1"/>
</dbReference>
<dbReference type="PANTHER" id="PTHR10629:SF52">
    <property type="entry name" value="DNA (CYTOSINE-5)-METHYLTRANSFERASE 1"/>
    <property type="match status" value="1"/>
</dbReference>
<dbReference type="Pfam" id="PF00145">
    <property type="entry name" value="DNA_methylase"/>
    <property type="match status" value="2"/>
</dbReference>
<sequence length="455" mass="50517">MNTRLATIRTERGLSQKELADAIGVTKQYISNLESGYRNINRIAFKTGVQIGQALSIDNMAELLEDDPIVESRIKSTDPLHEPRSLTASKREEFRRIANESREARRKALSGEGPMPQYPINIPAYNPMDLMPQLDYCGHDAISLFSGGGGLDLGFDRAGIGHLGSWEILDDAAKTLCDNHPEWKVYGGEKGDVRGVDWKQYRGNVSIVHGGPPCQPFSAAGRQRGAADPRDMWPEFVRCILECKPDVFLAENVAALTSSRFSDYVKETITKPLEKSYHLHVVMMQAYEFGVPQIRRRVLFFGFRTRSLERKWVAPTPTHRKTGSPDNGLPETMGVRRALGLPDIGFDDVCPTLRSGLSGPRHTTSILSSVSAQRKYEELGLWPNGVAATREDAHRFVTKNGTFRLSVPDVQLIQGFPETWKFHGATYMKLGQIGNSVAPPVAYAAASSIARLFTK</sequence>
<evidence type="ECO:0000259" key="8">
    <source>
        <dbReference type="PROSITE" id="PS50943"/>
    </source>
</evidence>
<evidence type="ECO:0000313" key="10">
    <source>
        <dbReference type="Proteomes" id="UP000293589"/>
    </source>
</evidence>
<feature type="active site" evidence="5">
    <location>
        <position position="214"/>
    </location>
</feature>
<evidence type="ECO:0000256" key="6">
    <source>
        <dbReference type="RuleBase" id="RU000416"/>
    </source>
</evidence>
<keyword evidence="4" id="KW-0680">Restriction system</keyword>
<dbReference type="GO" id="GO:0044027">
    <property type="term" value="P:negative regulation of gene expression via chromosomal CpG island methylation"/>
    <property type="evidence" value="ECO:0007669"/>
    <property type="project" value="TreeGrafter"/>
</dbReference>
<dbReference type="InterPro" id="IPR001387">
    <property type="entry name" value="Cro/C1-type_HTH"/>
</dbReference>
<evidence type="ECO:0000256" key="2">
    <source>
        <dbReference type="ARBA" id="ARBA00022679"/>
    </source>
</evidence>
<dbReference type="InterPro" id="IPR050390">
    <property type="entry name" value="C5-Methyltransferase"/>
</dbReference>
<gene>
    <name evidence="9" type="primary">dcm</name>
    <name evidence="9" type="ORF">ESN35_06080</name>
</gene>
<reference evidence="9 10" key="1">
    <citation type="submission" date="2019-01" db="EMBL/GenBank/DDBJ databases">
        <title>Complete genome sequence of Bifidobacterium gallinarum CACC 514.</title>
        <authorList>
            <person name="Jung M."/>
        </authorList>
    </citation>
    <scope>NUCLEOTIDE SEQUENCE [LARGE SCALE GENOMIC DNA]</scope>
    <source>
        <strain evidence="9 10">CACC 514</strain>
    </source>
</reference>
<dbReference type="SMART" id="SM00530">
    <property type="entry name" value="HTH_XRE"/>
    <property type="match status" value="1"/>
</dbReference>
<dbReference type="InterPro" id="IPR029063">
    <property type="entry name" value="SAM-dependent_MTases_sf"/>
</dbReference>
<dbReference type="PROSITE" id="PS00094">
    <property type="entry name" value="C5_MTASE_1"/>
    <property type="match status" value="1"/>
</dbReference>
<keyword evidence="1 5" id="KW-0489">Methyltransferase</keyword>
<dbReference type="InterPro" id="IPR018117">
    <property type="entry name" value="C5_DNA_meth_AS"/>
</dbReference>
<dbReference type="PRINTS" id="PR00105">
    <property type="entry name" value="C5METTRFRASE"/>
</dbReference>
<dbReference type="SUPFAM" id="SSF47413">
    <property type="entry name" value="lambda repressor-like DNA-binding domains"/>
    <property type="match status" value="1"/>
</dbReference>
<dbReference type="GO" id="GO:0003677">
    <property type="term" value="F:DNA binding"/>
    <property type="evidence" value="ECO:0007669"/>
    <property type="project" value="InterPro"/>
</dbReference>
<protein>
    <recommendedName>
        <fullName evidence="7">Cytosine-specific methyltransferase</fullName>
        <ecNumber evidence="7">2.1.1.37</ecNumber>
    </recommendedName>
</protein>
<evidence type="ECO:0000313" key="9">
    <source>
        <dbReference type="EMBL" id="QAY33017.1"/>
    </source>
</evidence>
<dbReference type="KEGG" id="bgx:ESN35_06080"/>
<dbReference type="PANTHER" id="PTHR10629">
    <property type="entry name" value="CYTOSINE-SPECIFIC METHYLTRANSFERASE"/>
    <property type="match status" value="1"/>
</dbReference>
<evidence type="ECO:0000256" key="7">
    <source>
        <dbReference type="RuleBase" id="RU000417"/>
    </source>
</evidence>
<dbReference type="Gene3D" id="3.40.50.150">
    <property type="entry name" value="Vaccinia Virus protein VP39"/>
    <property type="match status" value="1"/>
</dbReference>
<evidence type="ECO:0000256" key="3">
    <source>
        <dbReference type="ARBA" id="ARBA00022691"/>
    </source>
</evidence>